<feature type="non-terminal residue" evidence="2">
    <location>
        <position position="1"/>
    </location>
</feature>
<proteinExistence type="predicted"/>
<dbReference type="RefSeq" id="XP_002771432.1">
    <property type="nucleotide sequence ID" value="XM_002771386.1"/>
</dbReference>
<feature type="region of interest" description="Disordered" evidence="1">
    <location>
        <begin position="61"/>
        <end position="95"/>
    </location>
</feature>
<feature type="region of interest" description="Disordered" evidence="1">
    <location>
        <begin position="219"/>
        <end position="245"/>
    </location>
</feature>
<evidence type="ECO:0000313" key="3">
    <source>
        <dbReference type="Proteomes" id="UP000007800"/>
    </source>
</evidence>
<dbReference type="Proteomes" id="UP000007800">
    <property type="component" value="Unassembled WGS sequence"/>
</dbReference>
<feature type="compositionally biased region" description="Acidic residues" evidence="1">
    <location>
        <begin position="143"/>
        <end position="167"/>
    </location>
</feature>
<gene>
    <name evidence="2" type="ORF">Pmar_PMAR013945</name>
</gene>
<protein>
    <submittedName>
        <fullName evidence="2">Uncharacterized protein</fullName>
    </submittedName>
</protein>
<name>C5LJ45_PERM5</name>
<dbReference type="InParanoid" id="C5LJ45"/>
<evidence type="ECO:0000313" key="2">
    <source>
        <dbReference type="EMBL" id="EER03248.1"/>
    </source>
</evidence>
<organism evidence="3">
    <name type="scientific">Perkinsus marinus (strain ATCC 50983 / TXsc)</name>
    <dbReference type="NCBI Taxonomy" id="423536"/>
    <lineage>
        <taxon>Eukaryota</taxon>
        <taxon>Sar</taxon>
        <taxon>Alveolata</taxon>
        <taxon>Perkinsozoa</taxon>
        <taxon>Perkinsea</taxon>
        <taxon>Perkinsida</taxon>
        <taxon>Perkinsidae</taxon>
        <taxon>Perkinsus</taxon>
    </lineage>
</organism>
<feature type="region of interest" description="Disordered" evidence="1">
    <location>
        <begin position="123"/>
        <end position="188"/>
    </location>
</feature>
<feature type="non-terminal residue" evidence="2">
    <location>
        <position position="286"/>
    </location>
</feature>
<accession>C5LJ45</accession>
<dbReference type="AlphaFoldDB" id="C5LJ45"/>
<sequence>TGLLGRTLGSGDSGEQRRIQDAHVNTFIEMSKTNPSGFRGIMKMNPSESVDHIRRMRVHGQADAYQQGPERAASDVSVTNRHAPPSTHIDIERPLLSHTEAHDGEELSPEPTSSVLSTDVLTEEHPDGADDLPSVNGSAGSDSSEESLLDDDCPSDTTTDSDGDDTPATDSGDTASAGYASPENERWEPEAFCTIRGDIDDVLATYLVDKPFLYRVKSSKEHRGRQELHRRRHSNADPIRESARATRRQATWRGWPDDLCPVNHILVVQRGLKQNHKAFFYGHKAC</sequence>
<dbReference type="EMBL" id="GG682329">
    <property type="protein sequence ID" value="EER03248.1"/>
    <property type="molecule type" value="Genomic_DNA"/>
</dbReference>
<evidence type="ECO:0000256" key="1">
    <source>
        <dbReference type="SAM" id="MobiDB-lite"/>
    </source>
</evidence>
<feature type="compositionally biased region" description="Basic and acidic residues" evidence="1">
    <location>
        <begin position="234"/>
        <end position="244"/>
    </location>
</feature>
<reference evidence="2 3" key="1">
    <citation type="submission" date="2008-07" db="EMBL/GenBank/DDBJ databases">
        <authorList>
            <person name="El-Sayed N."/>
            <person name="Caler E."/>
            <person name="Inman J."/>
            <person name="Amedeo P."/>
            <person name="Hass B."/>
            <person name="Wortman J."/>
        </authorList>
    </citation>
    <scope>NUCLEOTIDE SEQUENCE [LARGE SCALE GENOMIC DNA]</scope>
    <source>
        <strain evidence="3">ATCC 50983 / TXsc</strain>
    </source>
</reference>
<dbReference type="GeneID" id="9052196"/>
<keyword evidence="3" id="KW-1185">Reference proteome</keyword>